<evidence type="ECO:0000259" key="2">
    <source>
        <dbReference type="Pfam" id="PF01548"/>
    </source>
</evidence>
<evidence type="ECO:0000256" key="1">
    <source>
        <dbReference type="SAM" id="Coils"/>
    </source>
</evidence>
<dbReference type="RefSeq" id="WP_115930299.1">
    <property type="nucleotide sequence ID" value="NZ_QNVV01000045.1"/>
</dbReference>
<dbReference type="AlphaFoldDB" id="A0A3D9AJL6"/>
<feature type="domain" description="Transposase IS116/IS110/IS902 C-terminal" evidence="3">
    <location>
        <begin position="204"/>
        <end position="290"/>
    </location>
</feature>
<dbReference type="OrthoDB" id="964423at2"/>
<dbReference type="Proteomes" id="UP000256257">
    <property type="component" value="Unassembled WGS sequence"/>
</dbReference>
<protein>
    <submittedName>
        <fullName evidence="4">IS110 family transposase</fullName>
    </submittedName>
</protein>
<reference evidence="4 5" key="1">
    <citation type="submission" date="2018-06" db="EMBL/GenBank/DDBJ databases">
        <title>Novel Chryseobacterium species.</title>
        <authorList>
            <person name="Newman J."/>
            <person name="Hugo C."/>
            <person name="Oosthuizen L."/>
            <person name="Charimba G."/>
        </authorList>
    </citation>
    <scope>NUCLEOTIDE SEQUENCE [LARGE SCALE GENOMIC DNA]</scope>
    <source>
        <strain evidence="4 5">7_F195</strain>
    </source>
</reference>
<evidence type="ECO:0000313" key="5">
    <source>
        <dbReference type="Proteomes" id="UP000256257"/>
    </source>
</evidence>
<gene>
    <name evidence="4" type="ORF">DRF67_21270</name>
</gene>
<dbReference type="PANTHER" id="PTHR33055">
    <property type="entry name" value="TRANSPOSASE FOR INSERTION SEQUENCE ELEMENT IS1111A"/>
    <property type="match status" value="1"/>
</dbReference>
<dbReference type="NCBIfam" id="NF033542">
    <property type="entry name" value="transpos_IS110"/>
    <property type="match status" value="1"/>
</dbReference>
<evidence type="ECO:0000259" key="3">
    <source>
        <dbReference type="Pfam" id="PF02371"/>
    </source>
</evidence>
<dbReference type="Pfam" id="PF02371">
    <property type="entry name" value="Transposase_20"/>
    <property type="match status" value="1"/>
</dbReference>
<organism evidence="4 5">
    <name type="scientific">Chryseobacterium pennipullorum</name>
    <dbReference type="NCBI Taxonomy" id="2258963"/>
    <lineage>
        <taxon>Bacteria</taxon>
        <taxon>Pseudomonadati</taxon>
        <taxon>Bacteroidota</taxon>
        <taxon>Flavobacteriia</taxon>
        <taxon>Flavobacteriales</taxon>
        <taxon>Weeksellaceae</taxon>
        <taxon>Chryseobacterium group</taxon>
        <taxon>Chryseobacterium</taxon>
    </lineage>
</organism>
<dbReference type="Pfam" id="PF01548">
    <property type="entry name" value="DEDD_Tnp_IS110"/>
    <property type="match status" value="1"/>
</dbReference>
<dbReference type="GO" id="GO:0006313">
    <property type="term" value="P:DNA transposition"/>
    <property type="evidence" value="ECO:0007669"/>
    <property type="project" value="InterPro"/>
</dbReference>
<evidence type="ECO:0000313" key="4">
    <source>
        <dbReference type="EMBL" id="REC41325.1"/>
    </source>
</evidence>
<dbReference type="EMBL" id="QNVV01000045">
    <property type="protein sequence ID" value="REC41325.1"/>
    <property type="molecule type" value="Genomic_DNA"/>
</dbReference>
<name>A0A3D9AJL6_9FLAO</name>
<comment type="caution">
    <text evidence="4">The sequence shown here is derived from an EMBL/GenBank/DDBJ whole genome shotgun (WGS) entry which is preliminary data.</text>
</comment>
<proteinExistence type="predicted"/>
<dbReference type="GO" id="GO:0003677">
    <property type="term" value="F:DNA binding"/>
    <property type="evidence" value="ECO:0007669"/>
    <property type="project" value="InterPro"/>
</dbReference>
<dbReference type="InterPro" id="IPR002525">
    <property type="entry name" value="Transp_IS110-like_N"/>
</dbReference>
<dbReference type="GO" id="GO:0004803">
    <property type="term" value="F:transposase activity"/>
    <property type="evidence" value="ECO:0007669"/>
    <property type="project" value="InterPro"/>
</dbReference>
<dbReference type="PANTHER" id="PTHR33055:SF3">
    <property type="entry name" value="PUTATIVE TRANSPOSASE FOR IS117-RELATED"/>
    <property type="match status" value="1"/>
</dbReference>
<keyword evidence="5" id="KW-1185">Reference proteome</keyword>
<sequence length="335" mass="38866">MKTYFIGIDISKDTLDICIINSSDEKEIVFKIDNTVVGIEQMLTSVSDYEQNSEFQYCFENTGNYGLLLARMLEDKHITYYQVPALEIKLSQGIQRGKNDQVDAKRIARYAKMYSDDLKPSALPDKELFTVKNLLTYRSFLIKVRTQFKNEKKSFYQVGKVADVNYEMDEIAQQIKELDQKIAFVESKIKQQINEQENLNKNYEKITRIKGVGFLTATYMLVLTDNFTKFKNPRKFNCYAGLAPFEHTSGSSIKGKTKTSKLRNRKIKTVLFSGANSAIMYDEELKTYYKRKKLQGKAHNSIINAVCCKLIYRIFAVVKREEPFVNLTRYNLHMS</sequence>
<dbReference type="InterPro" id="IPR003346">
    <property type="entry name" value="Transposase_20"/>
</dbReference>
<accession>A0A3D9AJL6</accession>
<feature type="coiled-coil region" evidence="1">
    <location>
        <begin position="161"/>
        <end position="209"/>
    </location>
</feature>
<feature type="domain" description="Transposase IS110-like N-terminal" evidence="2">
    <location>
        <begin position="6"/>
        <end position="151"/>
    </location>
</feature>
<keyword evidence="1" id="KW-0175">Coiled coil</keyword>
<dbReference type="InterPro" id="IPR047650">
    <property type="entry name" value="Transpos_IS110"/>
</dbReference>